<comment type="caution">
    <text evidence="1">The sequence shown here is derived from an EMBL/GenBank/DDBJ whole genome shotgun (WGS) entry which is preliminary data.</text>
</comment>
<reference evidence="1 2" key="2">
    <citation type="submission" date="2015-05" db="EMBL/GenBank/DDBJ databases">
        <authorList>
            <person name="Morales-Cruz A."/>
            <person name="Amrine K.C."/>
            <person name="Cantu D."/>
        </authorList>
    </citation>
    <scope>NUCLEOTIDE SEQUENCE [LARGE SCALE GENOMIC DNA]</scope>
    <source>
        <strain evidence="1">DA912</strain>
    </source>
</reference>
<name>A0A0G2FEG1_9PEZI</name>
<evidence type="ECO:0000313" key="1">
    <source>
        <dbReference type="EMBL" id="KKY32947.1"/>
    </source>
</evidence>
<dbReference type="EMBL" id="LCUC01000268">
    <property type="protein sequence ID" value="KKY32947.1"/>
    <property type="molecule type" value="Genomic_DNA"/>
</dbReference>
<protein>
    <submittedName>
        <fullName evidence="1">Putative het domain-containing protein</fullName>
    </submittedName>
</protein>
<evidence type="ECO:0000313" key="2">
    <source>
        <dbReference type="Proteomes" id="UP000034680"/>
    </source>
</evidence>
<dbReference type="OrthoDB" id="5347061at2759"/>
<accession>A0A0G2FEG1</accession>
<gene>
    <name evidence="1" type="ORF">UCDDA912_g07067</name>
</gene>
<dbReference type="STRING" id="1214573.A0A0G2FEG1"/>
<proteinExistence type="predicted"/>
<sequence>MLNRAWAFQERLASRRVLLFCSEELVMDCATGCVFEESMYRLRPPQLSDKTLKAAYAGSMESHRKIWWDIVYTYSHLKLTVPTDRLPAIAAVAQRLASHNPTDAYLCGLWRNSFLSDLLWERVLYNLGVGDPPLILANWGAGSYVAPSWSWVSFRSKVRNISNIVEPLSQVLNVHLEYKDNSTYGRVSGGFLEISGPMVDLDWHVRAHWNYDQFIDGDQEMNVPGSPGQRVAFSADYDFYSGFKAPRPGDRFLELYMEVQA</sequence>
<organism evidence="1 2">
    <name type="scientific">Diaporthe ampelina</name>
    <dbReference type="NCBI Taxonomy" id="1214573"/>
    <lineage>
        <taxon>Eukaryota</taxon>
        <taxon>Fungi</taxon>
        <taxon>Dikarya</taxon>
        <taxon>Ascomycota</taxon>
        <taxon>Pezizomycotina</taxon>
        <taxon>Sordariomycetes</taxon>
        <taxon>Sordariomycetidae</taxon>
        <taxon>Diaporthales</taxon>
        <taxon>Diaporthaceae</taxon>
        <taxon>Diaporthe</taxon>
    </lineage>
</organism>
<dbReference type="PANTHER" id="PTHR33112:SF16">
    <property type="entry name" value="HETEROKARYON INCOMPATIBILITY DOMAIN-CONTAINING PROTEIN"/>
    <property type="match status" value="1"/>
</dbReference>
<keyword evidence="2" id="KW-1185">Reference proteome</keyword>
<dbReference type="AlphaFoldDB" id="A0A0G2FEG1"/>
<reference evidence="1 2" key="1">
    <citation type="submission" date="2015-05" db="EMBL/GenBank/DDBJ databases">
        <title>Distinctive expansion of gene families associated with plant cell wall degradation and secondary metabolism in the genomes of grapevine trunk pathogens.</title>
        <authorList>
            <person name="Lawrence D.P."/>
            <person name="Travadon R."/>
            <person name="Rolshausen P.E."/>
            <person name="Baumgartner K."/>
        </authorList>
    </citation>
    <scope>NUCLEOTIDE SEQUENCE [LARGE SCALE GENOMIC DNA]</scope>
    <source>
        <strain evidence="1">DA912</strain>
    </source>
</reference>
<dbReference type="Proteomes" id="UP000034680">
    <property type="component" value="Unassembled WGS sequence"/>
</dbReference>
<dbReference type="PANTHER" id="PTHR33112">
    <property type="entry name" value="DOMAIN PROTEIN, PUTATIVE-RELATED"/>
    <property type="match status" value="1"/>
</dbReference>